<dbReference type="Proteomes" id="UP000796761">
    <property type="component" value="Unassembled WGS sequence"/>
</dbReference>
<evidence type="ECO:0000313" key="6">
    <source>
        <dbReference type="Proteomes" id="UP000796761"/>
    </source>
</evidence>
<evidence type="ECO:0000313" key="5">
    <source>
        <dbReference type="EMBL" id="TRZ23240.1"/>
    </source>
</evidence>
<dbReference type="InterPro" id="IPR045206">
    <property type="entry name" value="Maestro_heat-like_prot"/>
</dbReference>
<comment type="caution">
    <text evidence="5">The sequence shown here is derived from an EMBL/GenBank/DDBJ whole genome shotgun (WGS) entry which is preliminary data.</text>
</comment>
<feature type="domain" description="Maestro/Maestro-like HEAT-repeats" evidence="4">
    <location>
        <begin position="724"/>
        <end position="951"/>
    </location>
</feature>
<feature type="region of interest" description="Disordered" evidence="2">
    <location>
        <begin position="1063"/>
        <end position="1086"/>
    </location>
</feature>
<name>A0A8K1LQQ7_9PASS</name>
<dbReference type="PANTHER" id="PTHR23120">
    <property type="entry name" value="MAESTRO-RELATED HEAT DOMAIN-CONTAINING"/>
    <property type="match status" value="1"/>
</dbReference>
<dbReference type="InterPro" id="IPR011989">
    <property type="entry name" value="ARM-like"/>
</dbReference>
<dbReference type="OrthoDB" id="9421177at2759"/>
<proteinExistence type="predicted"/>
<protein>
    <submittedName>
        <fullName evidence="5">Uncharacterized protein</fullName>
    </submittedName>
</protein>
<feature type="domain" description="Maestro/Maestro-like HEAT-repeats" evidence="4">
    <location>
        <begin position="385"/>
        <end position="562"/>
    </location>
</feature>
<dbReference type="GO" id="GO:0005737">
    <property type="term" value="C:cytoplasm"/>
    <property type="evidence" value="ECO:0007669"/>
    <property type="project" value="TreeGrafter"/>
</dbReference>
<keyword evidence="1" id="KW-0677">Repeat</keyword>
<dbReference type="Pfam" id="PF23227">
    <property type="entry name" value="HEAT_MROH2B_C"/>
    <property type="match status" value="4"/>
</dbReference>
<dbReference type="EMBL" id="SWJQ01000080">
    <property type="protein sequence ID" value="TRZ23240.1"/>
    <property type="molecule type" value="Genomic_DNA"/>
</dbReference>
<evidence type="ECO:0000259" key="4">
    <source>
        <dbReference type="Pfam" id="PF23227"/>
    </source>
</evidence>
<dbReference type="Pfam" id="PF21047">
    <property type="entry name" value="HEAT_Maestro"/>
    <property type="match status" value="1"/>
</dbReference>
<gene>
    <name evidence="5" type="ORF">HGM15179_003876</name>
</gene>
<feature type="compositionally biased region" description="Polar residues" evidence="2">
    <location>
        <begin position="1677"/>
        <end position="1690"/>
    </location>
</feature>
<evidence type="ECO:0000256" key="1">
    <source>
        <dbReference type="ARBA" id="ARBA00022737"/>
    </source>
</evidence>
<keyword evidence="6" id="KW-1185">Reference proteome</keyword>
<feature type="domain" description="Maestro-like HEAT-repeats" evidence="3">
    <location>
        <begin position="97"/>
        <end position="188"/>
    </location>
</feature>
<feature type="region of interest" description="Disordered" evidence="2">
    <location>
        <begin position="1677"/>
        <end position="1715"/>
    </location>
</feature>
<sequence length="1715" mass="194828">MTDDPCPAISCLALQTLLAWVEVEVEEEEEEEEAGATSAQLPEELEELQLLQEDAEEDQAQEHRPVHGRFRRTVQMICEFIECLWEEETTGAGTGVLASFYLFRAETSAALLDLLVQKGVSNPKQVPAMVRYIHRWLTANESDEHRLDKPLVKLIKEYPDDVLLTLLRWAPSCDRAAAAMWRTIMTSSGIAEPALQILLDVMNAWPAYSVYTSDGDSTGVFALAATLTLWKIFNMTWCPFTVLEYFPHIFLRLLFQVYISTLDTPEEVNNFWEGCQEQHGLYINPNRFILQTLKTLLCRLQCEGVVLEMERKCGWDTLLCPGTHHYAVGLLAREMSHISIVWCYNIVCCLFDLLIKDISDWELPAMAFFVEILECLDFNEWGDTILETLAGHLPSKSKEMRRLALRGLLVLSKDHSMNERMSGLTESLGRLLWDADDDVVELSVVVLSFLLLHKDLTLSSPVALQLAEALWPLFNNFNSLVQLLSIHLFKEVMKLVAAKGKKPLKRQVSKSLLPLYFNCHDGNQQVAEASRKTLLSAVRFLKRGYLAHLVKTDQMWRFSEGLATLTLWKIFNMTWCPFTVLEYFPHIFLRLLFQVYISTLDTPEEVNNFWEGCQEQHGLYINPNRFILQTLKTLLCRLQCEGVVLEMERKCGWDTLLCPGTHHYAVGLLAREMSHISIVWCYNIVCCLFDLLIKDISDWELPAMAFFVEILECLDFNEWGDTILETLAGHLPSKSKEMRRLALRGLLVLSKDHSMSLGRLLWDADDDVVELSVVVLSFLLLHKDLTLSSPVALQLAEALWPLFNNFNSLVQLLSIHLFKEVMKLVAAKGKKPLKRQVSKSLLPLYFNCHDGNQQVAEASRKTLLSAVRFLKRGYLAHLVKTDQMWRFSEGLVRTVWKPQPQPGEAPPAPTLPCSPQLEEDTSRIREHLHLALPYLRSPQEPVREVAVRFIGEPGTRQHREFHIICKGPFKARLQHLLPRSFSKASLLQLGINPYIDMAEKSPCPPKNVEKSPSAAQPQQRNEMEQLQLLQEGPFKARLQHLLPRSFSKASLLQLGINPYIDMAEKSPCPPKNVEKSPSAAQPQQRNEMEQLQLLQEGKDQTQQQNPVQRCWRSIGQMFRNMKGTWCREMISMFTKGGAEPEPPQPQSLAPAPSLDFFGDRVVSSPSQVPGFVRNMHQRFLSDEPPDDRLFMDILRLTDAHPNDVAVTLLRCASSCDKGAAIMWKTIASSGETVDKVMPTLLCVMEDWPLHKMYTSDGDNKDVFALAILECLDFNEWGDTILEILTRYLPSESKERSRLALRGLLVLSKNDSMAKKMCSLSENLLELLKNEDIEVVRMTLSVFTNLLQNKDIFVSSPTAPKLAEALRPLFDSDNREVQLLSIRLYKEMMESVVENGKKPLKFFVNQSLLPLFFHCHDGNQKVAEILECLDFNEWGDTILEILTRYLPSESKERSRLALRGLLVLSKNDSMAKKMCSLSENLLELLKNEDIEVVRMTLSVFTNLLQNKDIFVSSPTAPKLAEALRPLFDSDNREVQLLSIRLYKEMMESVVENGKKPLKFFVNQSLLPLFFHCHDGNQKVAEAARETLLSAVSFLKRRDLKQLLKMDDPWSFGERVLAEDRSRAPENLRQALPYLESPQEPVREAAVRCIALQALSTDDSPSNTNLIVQVMLDERAAVLSSSGSKEGGQQHTPCKRRSPGDARKSAGAAGTADAGHT</sequence>
<evidence type="ECO:0000259" key="3">
    <source>
        <dbReference type="Pfam" id="PF21047"/>
    </source>
</evidence>
<reference evidence="5" key="1">
    <citation type="submission" date="2019-04" db="EMBL/GenBank/DDBJ databases">
        <title>Genome assembly of Zosterops borbonicus 15179.</title>
        <authorList>
            <person name="Leroy T."/>
            <person name="Anselmetti Y."/>
            <person name="Tilak M.-K."/>
            <person name="Nabholz B."/>
        </authorList>
    </citation>
    <scope>NUCLEOTIDE SEQUENCE</scope>
    <source>
        <strain evidence="5">HGM_15179</strain>
        <tissue evidence="5">Muscle</tissue>
    </source>
</reference>
<feature type="domain" description="Maestro/Maestro-like HEAT-repeats" evidence="4">
    <location>
        <begin position="1284"/>
        <end position="1423"/>
    </location>
</feature>
<dbReference type="PANTHER" id="PTHR23120:SF42">
    <property type="entry name" value="MAESTRO HEAT-LIKE REPEAT FAMILY MEMBER 3"/>
    <property type="match status" value="1"/>
</dbReference>
<feature type="compositionally biased region" description="Low complexity" evidence="2">
    <location>
        <begin position="1704"/>
        <end position="1715"/>
    </location>
</feature>
<evidence type="ECO:0000256" key="2">
    <source>
        <dbReference type="SAM" id="MobiDB-lite"/>
    </source>
</evidence>
<dbReference type="InterPro" id="IPR016024">
    <property type="entry name" value="ARM-type_fold"/>
</dbReference>
<dbReference type="InterPro" id="IPR055406">
    <property type="entry name" value="HEAT_Maestro"/>
</dbReference>
<feature type="region of interest" description="Disordered" evidence="2">
    <location>
        <begin position="998"/>
        <end position="1021"/>
    </location>
</feature>
<dbReference type="Gene3D" id="1.25.10.10">
    <property type="entry name" value="Leucine-rich Repeat Variant"/>
    <property type="match status" value="2"/>
</dbReference>
<accession>A0A8K1LQQ7</accession>
<dbReference type="InterPro" id="IPR048465">
    <property type="entry name" value="Maestro-like_HEAT"/>
</dbReference>
<dbReference type="SUPFAM" id="SSF48371">
    <property type="entry name" value="ARM repeat"/>
    <property type="match status" value="1"/>
</dbReference>
<feature type="domain" description="Maestro/Maestro-like HEAT-repeats" evidence="4">
    <location>
        <begin position="1441"/>
        <end position="1649"/>
    </location>
</feature>
<organism evidence="5 6">
    <name type="scientific">Zosterops borbonicus</name>
    <dbReference type="NCBI Taxonomy" id="364589"/>
    <lineage>
        <taxon>Eukaryota</taxon>
        <taxon>Metazoa</taxon>
        <taxon>Chordata</taxon>
        <taxon>Craniata</taxon>
        <taxon>Vertebrata</taxon>
        <taxon>Euteleostomi</taxon>
        <taxon>Archelosauria</taxon>
        <taxon>Archosauria</taxon>
        <taxon>Dinosauria</taxon>
        <taxon>Saurischia</taxon>
        <taxon>Theropoda</taxon>
        <taxon>Coelurosauria</taxon>
        <taxon>Aves</taxon>
        <taxon>Neognathae</taxon>
        <taxon>Neoaves</taxon>
        <taxon>Telluraves</taxon>
        <taxon>Australaves</taxon>
        <taxon>Passeriformes</taxon>
        <taxon>Sylvioidea</taxon>
        <taxon>Zosteropidae</taxon>
        <taxon>Zosterops</taxon>
    </lineage>
</organism>